<evidence type="ECO:0000313" key="6">
    <source>
        <dbReference type="EMBL" id="MDL2402977.1"/>
    </source>
</evidence>
<dbReference type="InterPro" id="IPR050129">
    <property type="entry name" value="Zn_alcohol_dh"/>
</dbReference>
<dbReference type="Proteomes" id="UP001172645">
    <property type="component" value="Unassembled WGS sequence"/>
</dbReference>
<dbReference type="PANTHER" id="PTHR43401">
    <property type="entry name" value="L-THREONINE 3-DEHYDROGENASE"/>
    <property type="match status" value="1"/>
</dbReference>
<dbReference type="Gene3D" id="3.90.180.10">
    <property type="entry name" value="Medium-chain alcohol dehydrogenases, catalytic domain"/>
    <property type="match status" value="1"/>
</dbReference>
<keyword evidence="7" id="KW-1185">Reference proteome</keyword>
<gene>
    <name evidence="6" type="ORF">PY649_29185</name>
</gene>
<evidence type="ECO:0000256" key="4">
    <source>
        <dbReference type="RuleBase" id="RU361277"/>
    </source>
</evidence>
<dbReference type="SUPFAM" id="SSF50129">
    <property type="entry name" value="GroES-like"/>
    <property type="match status" value="1"/>
</dbReference>
<dbReference type="RefSeq" id="WP_285872386.1">
    <property type="nucleotide sequence ID" value="NZ_JARFYM010000036.1"/>
</dbReference>
<dbReference type="InterPro" id="IPR013154">
    <property type="entry name" value="ADH-like_N"/>
</dbReference>
<dbReference type="InterPro" id="IPR036291">
    <property type="entry name" value="NAD(P)-bd_dom_sf"/>
</dbReference>
<evidence type="ECO:0000313" key="7">
    <source>
        <dbReference type="Proteomes" id="UP001172645"/>
    </source>
</evidence>
<dbReference type="InterPro" id="IPR020843">
    <property type="entry name" value="ER"/>
</dbReference>
<dbReference type="EMBL" id="JARFYM010000036">
    <property type="protein sequence ID" value="MDL2402977.1"/>
    <property type="molecule type" value="Genomic_DNA"/>
</dbReference>
<comment type="similarity">
    <text evidence="4">Belongs to the zinc-containing alcohol dehydrogenase family.</text>
</comment>
<dbReference type="SMART" id="SM00829">
    <property type="entry name" value="PKS_ER"/>
    <property type="match status" value="1"/>
</dbReference>
<proteinExistence type="inferred from homology"/>
<protein>
    <submittedName>
        <fullName evidence="6">Zinc-binding alcohol dehydrogenase family protein</fullName>
    </submittedName>
</protein>
<sequence>MIRALMIEAENVTRFHDIEEAPLGAGQVRVGVRHIGLCGSDLNTFKGLNPLVKLPRIPGHEIGGEIVAVGPGVDPAYAPGRRVIVMPYTNCGECSSCRKGRLNACRYNKTLGVQQDGGLAEEIVLPAEKLILNDTLPPRHLSLVEPLSVGFHAVERGRVAKGDRVVVLGCGMIGMGVLIAAVARGAEVLAVDLSEEKRALARQLGAVETIDAGSDDVVARVSELTGDDGVDIAFEAVGLPATFTQAVDLACFGGRVVYVGYSKAPVTYQTQFFNLKELDIMGSRNALMRDFQSVVSHLETIGDKADALISKVFPFEEAEKALPYWDSHRNALKIVIERGATDGASTPTT</sequence>
<dbReference type="CDD" id="cd08261">
    <property type="entry name" value="Zn_ADH7"/>
    <property type="match status" value="1"/>
</dbReference>
<reference evidence="6" key="1">
    <citation type="submission" date="2023-06" db="EMBL/GenBank/DDBJ databases">
        <title>Phylogenetic Diversity of Rhizobium strains.</title>
        <authorList>
            <person name="Moura F.T."/>
            <person name="Helene L.C.F."/>
            <person name="Hungria M."/>
        </authorList>
    </citation>
    <scope>NUCLEOTIDE SEQUENCE</scope>
    <source>
        <strain evidence="6">CCGE526</strain>
    </source>
</reference>
<evidence type="ECO:0000256" key="3">
    <source>
        <dbReference type="ARBA" id="ARBA00023002"/>
    </source>
</evidence>
<organism evidence="6 7">
    <name type="scientific">Rhizobium mayense</name>
    <dbReference type="NCBI Taxonomy" id="1312184"/>
    <lineage>
        <taxon>Bacteria</taxon>
        <taxon>Pseudomonadati</taxon>
        <taxon>Pseudomonadota</taxon>
        <taxon>Alphaproteobacteria</taxon>
        <taxon>Hyphomicrobiales</taxon>
        <taxon>Rhizobiaceae</taxon>
        <taxon>Rhizobium/Agrobacterium group</taxon>
        <taxon>Rhizobium</taxon>
    </lineage>
</organism>
<dbReference type="Pfam" id="PF08240">
    <property type="entry name" value="ADH_N"/>
    <property type="match status" value="1"/>
</dbReference>
<accession>A0ABT7K4A6</accession>
<dbReference type="PROSITE" id="PS00059">
    <property type="entry name" value="ADH_ZINC"/>
    <property type="match status" value="1"/>
</dbReference>
<dbReference type="InterPro" id="IPR002328">
    <property type="entry name" value="ADH_Zn_CS"/>
</dbReference>
<comment type="caution">
    <text evidence="6">The sequence shown here is derived from an EMBL/GenBank/DDBJ whole genome shotgun (WGS) entry which is preliminary data.</text>
</comment>
<evidence type="ECO:0000256" key="2">
    <source>
        <dbReference type="ARBA" id="ARBA00022833"/>
    </source>
</evidence>
<comment type="cofactor">
    <cofactor evidence="4">
        <name>Zn(2+)</name>
        <dbReference type="ChEBI" id="CHEBI:29105"/>
    </cofactor>
</comment>
<dbReference type="InterPro" id="IPR013149">
    <property type="entry name" value="ADH-like_C"/>
</dbReference>
<keyword evidence="2 4" id="KW-0862">Zinc</keyword>
<keyword evidence="1 4" id="KW-0479">Metal-binding</keyword>
<dbReference type="InterPro" id="IPR011032">
    <property type="entry name" value="GroES-like_sf"/>
</dbReference>
<evidence type="ECO:0000256" key="1">
    <source>
        <dbReference type="ARBA" id="ARBA00022723"/>
    </source>
</evidence>
<dbReference type="SUPFAM" id="SSF51735">
    <property type="entry name" value="NAD(P)-binding Rossmann-fold domains"/>
    <property type="match status" value="1"/>
</dbReference>
<dbReference type="PANTHER" id="PTHR43401:SF2">
    <property type="entry name" value="L-THREONINE 3-DEHYDROGENASE"/>
    <property type="match status" value="1"/>
</dbReference>
<dbReference type="Pfam" id="PF00107">
    <property type="entry name" value="ADH_zinc_N"/>
    <property type="match status" value="1"/>
</dbReference>
<keyword evidence="3" id="KW-0560">Oxidoreductase</keyword>
<feature type="domain" description="Enoyl reductase (ER)" evidence="5">
    <location>
        <begin position="9"/>
        <end position="336"/>
    </location>
</feature>
<name>A0ABT7K4A6_9HYPH</name>
<dbReference type="Gene3D" id="3.40.50.720">
    <property type="entry name" value="NAD(P)-binding Rossmann-like Domain"/>
    <property type="match status" value="1"/>
</dbReference>
<evidence type="ECO:0000259" key="5">
    <source>
        <dbReference type="SMART" id="SM00829"/>
    </source>
</evidence>